<keyword evidence="14" id="KW-1185">Reference proteome</keyword>
<sequence length="559" mass="60422">MAFLQGALPTGRGASRLLVLLCALLLGALLAPTARVAAQADMLTRVPVAPLISGDGLPPRTLSQTTAQGRGPLHAALSEAERPSGDWIGSSLPADRFTAEQYILANEPSMARLAVPGVRALPDPRTLVLLQTADLAETHSQFLAMLQDIGLQTSVAFGDSSVPFLSHDGLPAFGNLIFVGTDFAGLPSFYNHKNLIKFMERGGNVLAFFGPTEEPSFLHAFGYQIGFEFRGKATNFRALDYATPERPLEEGDFPFSFRVDQVSDTYRKLFGTRSAGPTLYSGTAFTSMTSSPAFNLDSLQVVSFLRGNPTTFVADVTNYDVPPTLPVMGRSLDLVAGMQTRKNTRALLAGSTSMISNHALEAGNRAFARNVLRWGVNRAGLLRVVSTTHHLADSAAGPAGPRPSEYTIWDRITFRAEIQQLADDGRTWIPATGIAPFVEVKMLEPFLRAALEPTTDGHFTATFSLPNAYGVFTFSLSLMSPGLSFINVPEVVAIRPLRYSQYERFLPSGHFSYAAIWVMAAATVLVTLFFLLHPASVGQVQEAKQVDDGARPSAKRKAH</sequence>
<dbReference type="InterPro" id="IPR055459">
    <property type="entry name" value="OST48_MD"/>
</dbReference>
<dbReference type="EMBL" id="KB932207">
    <property type="protein sequence ID" value="KCV69089.1"/>
    <property type="molecule type" value="Genomic_DNA"/>
</dbReference>
<dbReference type="GO" id="GO:0008250">
    <property type="term" value="C:oligosaccharyltransferase complex"/>
    <property type="evidence" value="ECO:0007669"/>
    <property type="project" value="TreeGrafter"/>
</dbReference>
<reference evidence="13" key="1">
    <citation type="submission" date="2013-04" db="EMBL/GenBank/DDBJ databases">
        <title>The Genome Sequence of Fonticula alba ATCC 38817.</title>
        <authorList>
            <consortium name="The Broad Institute Genomics Platform"/>
            <person name="Russ C."/>
            <person name="Cuomo C."/>
            <person name="Burger G."/>
            <person name="Gray M.W."/>
            <person name="Holland P.W.H."/>
            <person name="King N."/>
            <person name="Lang F.B.F."/>
            <person name="Roger A.J."/>
            <person name="Ruiz-Trillo I."/>
            <person name="Brown M."/>
            <person name="Walker B."/>
            <person name="Young S."/>
            <person name="Zeng Q."/>
            <person name="Gargeya S."/>
            <person name="Fitzgerald M."/>
            <person name="Haas B."/>
            <person name="Abouelleil A."/>
            <person name="Allen A.W."/>
            <person name="Alvarado L."/>
            <person name="Arachchi H.M."/>
            <person name="Berlin A.M."/>
            <person name="Chapman S.B."/>
            <person name="Gainer-Dewar J."/>
            <person name="Goldberg J."/>
            <person name="Griggs A."/>
            <person name="Gujja S."/>
            <person name="Hansen M."/>
            <person name="Howarth C."/>
            <person name="Imamovic A."/>
            <person name="Ireland A."/>
            <person name="Larimer J."/>
            <person name="McCowan C."/>
            <person name="Murphy C."/>
            <person name="Pearson M."/>
            <person name="Poon T.W."/>
            <person name="Priest M."/>
            <person name="Roberts A."/>
            <person name="Saif S."/>
            <person name="Shea T."/>
            <person name="Sisk P."/>
            <person name="Sykes S."/>
            <person name="Wortman J."/>
            <person name="Nusbaum C."/>
            <person name="Birren B."/>
        </authorList>
    </citation>
    <scope>NUCLEOTIDE SEQUENCE [LARGE SCALE GENOMIC DNA]</scope>
    <source>
        <strain evidence="13">ATCC 38817</strain>
    </source>
</reference>
<evidence type="ECO:0000256" key="4">
    <source>
        <dbReference type="ARBA" id="ARBA00022692"/>
    </source>
</evidence>
<dbReference type="GeneID" id="20529229"/>
<evidence type="ECO:0000256" key="6">
    <source>
        <dbReference type="ARBA" id="ARBA00022989"/>
    </source>
</evidence>
<dbReference type="Pfam" id="PF23358">
    <property type="entry name" value="OST48_MD"/>
    <property type="match status" value="1"/>
</dbReference>
<feature type="region of interest" description="Disordered" evidence="9">
    <location>
        <begin position="57"/>
        <end position="82"/>
    </location>
</feature>
<dbReference type="OrthoDB" id="29105at2759"/>
<comment type="similarity">
    <text evidence="3 8">Belongs to the DDOST 48 kDa subunit family.</text>
</comment>
<organism evidence="13">
    <name type="scientific">Fonticula alba</name>
    <name type="common">Slime mold</name>
    <dbReference type="NCBI Taxonomy" id="691883"/>
    <lineage>
        <taxon>Eukaryota</taxon>
        <taxon>Rotosphaerida</taxon>
        <taxon>Fonticulaceae</taxon>
        <taxon>Fonticula</taxon>
    </lineage>
</organism>
<keyword evidence="5 8" id="KW-0256">Endoplasmic reticulum</keyword>
<dbReference type="PANTHER" id="PTHR10830:SF0">
    <property type="entry name" value="DOLICHYL-DIPHOSPHOOLIGOSACCHARIDE--PROTEIN GLYCOSYLTRANSFERASE 48 KDA SUBUNIT"/>
    <property type="match status" value="1"/>
</dbReference>
<feature type="domain" description="OST48 middle" evidence="12">
    <location>
        <begin position="402"/>
        <end position="533"/>
    </location>
</feature>
<evidence type="ECO:0000256" key="1">
    <source>
        <dbReference type="ARBA" id="ARBA00004479"/>
    </source>
</evidence>
<dbReference type="RefSeq" id="XP_009496660.1">
    <property type="nucleotide sequence ID" value="XM_009498385.1"/>
</dbReference>
<dbReference type="STRING" id="691883.A0A058Z483"/>
<evidence type="ECO:0000256" key="3">
    <source>
        <dbReference type="ARBA" id="ARBA00008743"/>
    </source>
</evidence>
<evidence type="ECO:0000256" key="8">
    <source>
        <dbReference type="RuleBase" id="RU361142"/>
    </source>
</evidence>
<evidence type="ECO:0000259" key="12">
    <source>
        <dbReference type="Pfam" id="PF23358"/>
    </source>
</evidence>
<protein>
    <recommendedName>
        <fullName evidence="8">Dolichyl-diphosphooligosaccharide--protein glycosyltransferase 48 kDa subunit</fullName>
        <shortName evidence="8">Oligosaccharyl transferase 48 kDa subunit</shortName>
    </recommendedName>
</protein>
<keyword evidence="4 8" id="KW-0812">Transmembrane</keyword>
<comment type="function">
    <text evidence="8">Subunit of the oligosaccharyl transferase (OST) complex that catalyzes the initial transfer of a defined glycan (Glc(3)Man(9)GlcNAc(2) in eukaryotes) from the lipid carrier dolichol-pyrophosphate to an asparagine residue within an Asn-X-Ser/Thr consensus motif in nascent polypeptide chains, the first step in protein N-glycosylation. N-glycosylation occurs cotranslationally and the complex associates with the Sec61 complex at the channel-forming translocon complex that mediates protein translocation across the endoplasmic reticulum (ER).</text>
</comment>
<evidence type="ECO:0000256" key="9">
    <source>
        <dbReference type="SAM" id="MobiDB-lite"/>
    </source>
</evidence>
<evidence type="ECO:0000256" key="10">
    <source>
        <dbReference type="SAM" id="SignalP"/>
    </source>
</evidence>
<feature type="domain" description="OST48 N-terminal" evidence="11">
    <location>
        <begin position="125"/>
        <end position="374"/>
    </location>
</feature>
<dbReference type="GO" id="GO:0018279">
    <property type="term" value="P:protein N-linked glycosylation via asparagine"/>
    <property type="evidence" value="ECO:0007669"/>
    <property type="project" value="UniProtKB-UniRule"/>
</dbReference>
<feature type="transmembrane region" description="Helical" evidence="8">
    <location>
        <begin position="511"/>
        <end position="532"/>
    </location>
</feature>
<proteinExistence type="inferred from homology"/>
<evidence type="ECO:0000256" key="2">
    <source>
        <dbReference type="ARBA" id="ARBA00004922"/>
    </source>
</evidence>
<comment type="pathway">
    <text evidence="2 8">Protein modification; protein glycosylation.</text>
</comment>
<keyword evidence="6 8" id="KW-1133">Transmembrane helix</keyword>
<dbReference type="Proteomes" id="UP000030693">
    <property type="component" value="Unassembled WGS sequence"/>
</dbReference>
<feature type="signal peptide" evidence="10">
    <location>
        <begin position="1"/>
        <end position="38"/>
    </location>
</feature>
<dbReference type="Pfam" id="PF03345">
    <property type="entry name" value="OST48_N"/>
    <property type="match status" value="1"/>
</dbReference>
<accession>A0A058Z483</accession>
<evidence type="ECO:0000256" key="7">
    <source>
        <dbReference type="ARBA" id="ARBA00023136"/>
    </source>
</evidence>
<dbReference type="eggNOG" id="KOG2754">
    <property type="taxonomic scope" value="Eukaryota"/>
</dbReference>
<evidence type="ECO:0000313" key="13">
    <source>
        <dbReference type="EMBL" id="KCV69089.1"/>
    </source>
</evidence>
<gene>
    <name evidence="13" type="ORF">H696_04504</name>
</gene>
<dbReference type="AlphaFoldDB" id="A0A058Z483"/>
<name>A0A058Z483_FONAL</name>
<dbReference type="PANTHER" id="PTHR10830">
    <property type="entry name" value="DOLICHYL-DIPHOSPHOOLIGOSACCHARIDE--PROTEIN GLYCOSYLTRANSFERASE 48 KDA SUBUNIT"/>
    <property type="match status" value="1"/>
</dbReference>
<evidence type="ECO:0000256" key="5">
    <source>
        <dbReference type="ARBA" id="ARBA00022824"/>
    </source>
</evidence>
<dbReference type="InterPro" id="IPR055457">
    <property type="entry name" value="OST48_N"/>
</dbReference>
<keyword evidence="10" id="KW-0732">Signal</keyword>
<feature type="chain" id="PRO_5001571743" description="Dolichyl-diphosphooligosaccharide--protein glycosyltransferase 48 kDa subunit" evidence="10">
    <location>
        <begin position="39"/>
        <end position="559"/>
    </location>
</feature>
<comment type="subunit">
    <text evidence="8">Component of the oligosaccharyltransferase (OST) complex.</text>
</comment>
<evidence type="ECO:0000259" key="11">
    <source>
        <dbReference type="Pfam" id="PF03345"/>
    </source>
</evidence>
<evidence type="ECO:0000313" key="14">
    <source>
        <dbReference type="Proteomes" id="UP000030693"/>
    </source>
</evidence>
<dbReference type="InterPro" id="IPR005013">
    <property type="entry name" value="DDOST_48_kDa_subunit"/>
</dbReference>
<dbReference type="UniPathway" id="UPA00378"/>
<keyword evidence="7 8" id="KW-0472">Membrane</keyword>
<comment type="subcellular location">
    <subcellularLocation>
        <location evidence="8">Endoplasmic reticulum membrane</location>
        <topology evidence="8">Single-pass type I membrane protein</topology>
    </subcellularLocation>
    <subcellularLocation>
        <location evidence="1">Membrane</location>
        <topology evidence="1">Single-pass type I membrane protein</topology>
    </subcellularLocation>
</comment>